<sequence>MEKRVRVYLAPHEYETYLDHCERRTRLGSRIIGESSPRIGKTVELRRNDFFVPDDPNVNIAFVRLRETKDTTEGENALGGKTRISWVPWDLYEEVQQYCEDNGIGGDDKIFDITSKRLGDLIKEAAEATAIATGNEDYRHITSHDFRAFYATNMVRRLGVDIETVMEMGSWGSRKAIEPYLASPLPRDLQNDLARAGVLERDVPVPPQLDEFGEILARLEKIERALDLDRVVDDVRDLTTSEVRALKHHVEEAETKSDQREFEATRSLNEFVNSVTLIGAATVWSGLALDRTVTRITREYNAMNATTAALTPVAGSSAYTIGLLAVILPLMVMSGTIISLDVIAAATGGVLGSTQFEFQGSIEK</sequence>
<evidence type="ECO:0000313" key="4">
    <source>
        <dbReference type="Proteomes" id="UP001595898"/>
    </source>
</evidence>
<evidence type="ECO:0000256" key="2">
    <source>
        <dbReference type="SAM" id="Phobius"/>
    </source>
</evidence>
<evidence type="ECO:0000256" key="1">
    <source>
        <dbReference type="ARBA" id="ARBA00023172"/>
    </source>
</evidence>
<dbReference type="RefSeq" id="WP_250139626.1">
    <property type="nucleotide sequence ID" value="NZ_JALIQP010000002.1"/>
</dbReference>
<keyword evidence="1" id="KW-0233">DNA recombination</keyword>
<evidence type="ECO:0000313" key="3">
    <source>
        <dbReference type="EMBL" id="MFC4541464.1"/>
    </source>
</evidence>
<gene>
    <name evidence="3" type="ORF">ACFO5R_05935</name>
</gene>
<feature type="transmembrane region" description="Helical" evidence="2">
    <location>
        <begin position="271"/>
        <end position="289"/>
    </location>
</feature>
<proteinExistence type="predicted"/>
<dbReference type="InterPro" id="IPR013762">
    <property type="entry name" value="Integrase-like_cat_sf"/>
</dbReference>
<comment type="caution">
    <text evidence="3">The sequence shown here is derived from an EMBL/GenBank/DDBJ whole genome shotgun (WGS) entry which is preliminary data.</text>
</comment>
<feature type="transmembrane region" description="Helical" evidence="2">
    <location>
        <begin position="309"/>
        <end position="332"/>
    </location>
</feature>
<dbReference type="GO" id="GO:0006310">
    <property type="term" value="P:DNA recombination"/>
    <property type="evidence" value="ECO:0007669"/>
    <property type="project" value="UniProtKB-KW"/>
</dbReference>
<protein>
    <submittedName>
        <fullName evidence="3">Site-specific integrase</fullName>
    </submittedName>
</protein>
<name>A0ABD5PM56_9EURY</name>
<dbReference type="Proteomes" id="UP001595898">
    <property type="component" value="Unassembled WGS sequence"/>
</dbReference>
<dbReference type="CDD" id="cd00397">
    <property type="entry name" value="DNA_BRE_C"/>
    <property type="match status" value="1"/>
</dbReference>
<dbReference type="Gene3D" id="1.10.443.10">
    <property type="entry name" value="Intergrase catalytic core"/>
    <property type="match status" value="1"/>
</dbReference>
<dbReference type="AlphaFoldDB" id="A0ABD5PM56"/>
<reference evidence="3 4" key="1">
    <citation type="journal article" date="2019" name="Int. J. Syst. Evol. Microbiol.">
        <title>The Global Catalogue of Microorganisms (GCM) 10K type strain sequencing project: providing services to taxonomists for standard genome sequencing and annotation.</title>
        <authorList>
            <consortium name="The Broad Institute Genomics Platform"/>
            <consortium name="The Broad Institute Genome Sequencing Center for Infectious Disease"/>
            <person name="Wu L."/>
            <person name="Ma J."/>
        </authorList>
    </citation>
    <scope>NUCLEOTIDE SEQUENCE [LARGE SCALE GENOMIC DNA]</scope>
    <source>
        <strain evidence="3 4">WLHS5</strain>
    </source>
</reference>
<dbReference type="EMBL" id="JBHSFA010000002">
    <property type="protein sequence ID" value="MFC4541464.1"/>
    <property type="molecule type" value="Genomic_DNA"/>
</dbReference>
<accession>A0ABD5PM56</accession>
<dbReference type="InterPro" id="IPR011010">
    <property type="entry name" value="DNA_brk_join_enz"/>
</dbReference>
<keyword evidence="2" id="KW-1133">Transmembrane helix</keyword>
<dbReference type="SUPFAM" id="SSF56349">
    <property type="entry name" value="DNA breaking-rejoining enzymes"/>
    <property type="match status" value="1"/>
</dbReference>
<keyword evidence="4" id="KW-1185">Reference proteome</keyword>
<keyword evidence="2" id="KW-0812">Transmembrane</keyword>
<organism evidence="3 4">
    <name type="scientific">Halosolutus amylolyticus</name>
    <dbReference type="NCBI Taxonomy" id="2932267"/>
    <lineage>
        <taxon>Archaea</taxon>
        <taxon>Methanobacteriati</taxon>
        <taxon>Methanobacteriota</taxon>
        <taxon>Stenosarchaea group</taxon>
        <taxon>Halobacteria</taxon>
        <taxon>Halobacteriales</taxon>
        <taxon>Natrialbaceae</taxon>
        <taxon>Halosolutus</taxon>
    </lineage>
</organism>
<keyword evidence="2" id="KW-0472">Membrane</keyword>